<dbReference type="Gene3D" id="3.40.50.300">
    <property type="entry name" value="P-loop containing nucleotide triphosphate hydrolases"/>
    <property type="match status" value="1"/>
</dbReference>
<dbReference type="Proteomes" id="UP001148838">
    <property type="component" value="Unassembled WGS sequence"/>
</dbReference>
<dbReference type="PANTHER" id="PTHR46961">
    <property type="entry name" value="DYNEIN HEAVY CHAIN 1, AXONEMAL-LIKE PROTEIN"/>
    <property type="match status" value="1"/>
</dbReference>
<evidence type="ECO:0000259" key="3">
    <source>
        <dbReference type="Pfam" id="PF22597"/>
    </source>
</evidence>
<dbReference type="Gene3D" id="1.20.920.30">
    <property type="match status" value="1"/>
</dbReference>
<proteinExistence type="inferred from homology"/>
<evidence type="ECO:0000313" key="4">
    <source>
        <dbReference type="EMBL" id="KAJ4452159.1"/>
    </source>
</evidence>
<dbReference type="InterPro" id="IPR024317">
    <property type="entry name" value="Dynein_heavy_chain_D4_dom"/>
</dbReference>
<gene>
    <name evidence="4" type="ORF">ANN_03677</name>
</gene>
<feature type="domain" description="Dynein heavy chain AAA module D4" evidence="2">
    <location>
        <begin position="231"/>
        <end position="328"/>
    </location>
</feature>
<sequence length="636" mass="72615">MFAFSSDERAFNIESYFRTGTAVRFPTSHPDFPTSFCSSLYKELNIVALVLTTLKKMYLKLRASDKLLQILQRLETLDSRRGIAGGGVKLRAKHPIRDWQLQGRKWLHQSVLVSRFALAAPGGSDFTNPSLSLEEDELLRLWYHECCRVFQDRLVNDEDRGWFDSLLRSKIESDFGADSQRVIGDSTIIFGDFMDPSLDERPYIRITDMEQMSKVLDQYLEDYNNSTTKPMKLVLFLDAICHVSRIARVIRQPLGNALLLGMGGSGRQSLTRLATHMAEFVCFQIELTKNYGPSEWRDDIKTLMLKAGVHNRETVFLFCDTQCCQLNMNTVARTGERNIIQQVIAFCDEEKQTGQYLFPINQATKRAAAITCRSERLIKKIRREGVCAGDEKLESPGKNRPREPLILVDDMDRCILRRKIQEFYTMQKEVPTLEKLLKVAREAINFQGGRETLRKQAVTSSEEETRVTRTGIQQAQQYKTSVQANGNSGHQMEAIPKRVEELRSKLRLTRSRIMQVGDSSGSNDEGRGENKISWIWKTSFDGEIIAISESLRNLLCHINKFKNAVILSDSKAAILSIISKHTPSSHTAEITKMLSQLIPLNKRIVFQWIPSHCGILGNENADFSKEEQHCYLQTCY</sequence>
<protein>
    <submittedName>
        <fullName evidence="4">Uncharacterized protein</fullName>
    </submittedName>
</protein>
<feature type="domain" description="Dynein 2 heavy chain 1 cytoplasmic ATPase lid" evidence="3">
    <location>
        <begin position="132"/>
        <end position="160"/>
    </location>
</feature>
<dbReference type="InterPro" id="IPR027417">
    <property type="entry name" value="P-loop_NTPase"/>
</dbReference>
<name>A0ABQ8TZH8_PERAM</name>
<dbReference type="InterPro" id="IPR026983">
    <property type="entry name" value="DHC"/>
</dbReference>
<reference evidence="4 5" key="1">
    <citation type="journal article" date="2022" name="Allergy">
        <title>Genome assembly and annotation of Periplaneta americana reveal a comprehensive cockroach allergen profile.</title>
        <authorList>
            <person name="Wang L."/>
            <person name="Xiong Q."/>
            <person name="Saelim N."/>
            <person name="Wang L."/>
            <person name="Nong W."/>
            <person name="Wan A.T."/>
            <person name="Shi M."/>
            <person name="Liu X."/>
            <person name="Cao Q."/>
            <person name="Hui J.H.L."/>
            <person name="Sookrung N."/>
            <person name="Leung T.F."/>
            <person name="Tungtrongchitr A."/>
            <person name="Tsui S.K.W."/>
        </authorList>
    </citation>
    <scope>NUCLEOTIDE SEQUENCE [LARGE SCALE GENOMIC DNA]</scope>
    <source>
        <strain evidence="4">PWHHKU_190912</strain>
    </source>
</reference>
<dbReference type="CDD" id="cd09276">
    <property type="entry name" value="Rnase_HI_RT_non_LTR"/>
    <property type="match status" value="1"/>
</dbReference>
<dbReference type="InterPro" id="IPR054354">
    <property type="entry name" value="DYNC2H1-like_lid"/>
</dbReference>
<evidence type="ECO:0000313" key="5">
    <source>
        <dbReference type="Proteomes" id="UP001148838"/>
    </source>
</evidence>
<dbReference type="Gene3D" id="3.30.420.10">
    <property type="entry name" value="Ribonuclease H-like superfamily/Ribonuclease H"/>
    <property type="match status" value="1"/>
</dbReference>
<dbReference type="InterPro" id="IPR012337">
    <property type="entry name" value="RNaseH-like_sf"/>
</dbReference>
<dbReference type="InterPro" id="IPR036397">
    <property type="entry name" value="RNaseH_sf"/>
</dbReference>
<keyword evidence="5" id="KW-1185">Reference proteome</keyword>
<comment type="similarity">
    <text evidence="1">Belongs to the dynein heavy chain family.</text>
</comment>
<evidence type="ECO:0000259" key="2">
    <source>
        <dbReference type="Pfam" id="PF12780"/>
    </source>
</evidence>
<dbReference type="Pfam" id="PF22597">
    <property type="entry name" value="DYN_lid"/>
    <property type="match status" value="1"/>
</dbReference>
<dbReference type="PANTHER" id="PTHR46961:SF5">
    <property type="entry name" value="DYNEIN AXONEMAL HEAVY CHAIN 1"/>
    <property type="match status" value="1"/>
</dbReference>
<organism evidence="4 5">
    <name type="scientific">Periplaneta americana</name>
    <name type="common">American cockroach</name>
    <name type="synonym">Blatta americana</name>
    <dbReference type="NCBI Taxonomy" id="6978"/>
    <lineage>
        <taxon>Eukaryota</taxon>
        <taxon>Metazoa</taxon>
        <taxon>Ecdysozoa</taxon>
        <taxon>Arthropoda</taxon>
        <taxon>Hexapoda</taxon>
        <taxon>Insecta</taxon>
        <taxon>Pterygota</taxon>
        <taxon>Neoptera</taxon>
        <taxon>Polyneoptera</taxon>
        <taxon>Dictyoptera</taxon>
        <taxon>Blattodea</taxon>
        <taxon>Blattoidea</taxon>
        <taxon>Blattidae</taxon>
        <taxon>Blattinae</taxon>
        <taxon>Periplaneta</taxon>
    </lineage>
</organism>
<dbReference type="EMBL" id="JAJSOF020000001">
    <property type="protein sequence ID" value="KAJ4452159.1"/>
    <property type="molecule type" value="Genomic_DNA"/>
</dbReference>
<evidence type="ECO:0000256" key="1">
    <source>
        <dbReference type="ARBA" id="ARBA00008887"/>
    </source>
</evidence>
<accession>A0ABQ8TZH8</accession>
<dbReference type="Pfam" id="PF12780">
    <property type="entry name" value="AAA_8"/>
    <property type="match status" value="1"/>
</dbReference>
<comment type="caution">
    <text evidence="4">The sequence shown here is derived from an EMBL/GenBank/DDBJ whole genome shotgun (WGS) entry which is preliminary data.</text>
</comment>
<dbReference type="SUPFAM" id="SSF53098">
    <property type="entry name" value="Ribonuclease H-like"/>
    <property type="match status" value="1"/>
</dbReference>